<organism evidence="1 2">
    <name type="scientific">Sclerotinia nivalis</name>
    <dbReference type="NCBI Taxonomy" id="352851"/>
    <lineage>
        <taxon>Eukaryota</taxon>
        <taxon>Fungi</taxon>
        <taxon>Dikarya</taxon>
        <taxon>Ascomycota</taxon>
        <taxon>Pezizomycotina</taxon>
        <taxon>Leotiomycetes</taxon>
        <taxon>Helotiales</taxon>
        <taxon>Sclerotiniaceae</taxon>
        <taxon>Sclerotinia</taxon>
    </lineage>
</organism>
<dbReference type="Proteomes" id="UP001152300">
    <property type="component" value="Unassembled WGS sequence"/>
</dbReference>
<dbReference type="AlphaFoldDB" id="A0A9X0A996"/>
<dbReference type="EMBL" id="JAPEIS010000016">
    <property type="protein sequence ID" value="KAJ8058600.1"/>
    <property type="molecule type" value="Genomic_DNA"/>
</dbReference>
<comment type="caution">
    <text evidence="1">The sequence shown here is derived from an EMBL/GenBank/DDBJ whole genome shotgun (WGS) entry which is preliminary data.</text>
</comment>
<evidence type="ECO:0000313" key="1">
    <source>
        <dbReference type="EMBL" id="KAJ8058600.1"/>
    </source>
</evidence>
<sequence length="264" mass="29838">MKSSHGHERIWFYYVYNLAWELDGPDQTSLLPIPKTTENQINATKETNRGSLPRGQLNFPEFMVRMTDGEKQKCEIQLNGKDLDGTARQLCDAKFCRNISARIIADTVPGTLDGKTIPYIQMVQNLMGVVTKAHQKIPSNPDVVDTVKKMVELVNTIVRIREAAFSQGKWLGKDIADAFGLPEDEGKQPTSIIYVDIPDPNEHPATGKTVQRVDVQATFDDTRNNALIKEAFERKRATSDDTLKNTPIKEGLEWETESWNKFKT</sequence>
<name>A0A9X0A996_9HELO</name>
<evidence type="ECO:0000313" key="2">
    <source>
        <dbReference type="Proteomes" id="UP001152300"/>
    </source>
</evidence>
<reference evidence="1" key="1">
    <citation type="submission" date="2022-11" db="EMBL/GenBank/DDBJ databases">
        <title>Genome Resource of Sclerotinia nivalis Strain SnTB1, a Plant Pathogen Isolated from American Ginseng.</title>
        <authorList>
            <person name="Fan S."/>
        </authorList>
    </citation>
    <scope>NUCLEOTIDE SEQUENCE</scope>
    <source>
        <strain evidence="1">SnTB1</strain>
    </source>
</reference>
<proteinExistence type="predicted"/>
<keyword evidence="2" id="KW-1185">Reference proteome</keyword>
<gene>
    <name evidence="1" type="ORF">OCU04_012777</name>
</gene>
<protein>
    <submittedName>
        <fullName evidence="1">Uncharacterized protein</fullName>
    </submittedName>
</protein>
<dbReference type="OrthoDB" id="5236103at2759"/>
<accession>A0A9X0A996</accession>